<name>A0A2K3NUM3_TRIPR</name>
<dbReference type="STRING" id="57577.A0A2K3NUM3"/>
<accession>A0A2K3NUM3</accession>
<protein>
    <submittedName>
        <fullName evidence="1">Endonuclease/exonuclease/phosphatase family protein</fullName>
    </submittedName>
</protein>
<dbReference type="GO" id="GO:0004527">
    <property type="term" value="F:exonuclease activity"/>
    <property type="evidence" value="ECO:0007669"/>
    <property type="project" value="UniProtKB-KW"/>
</dbReference>
<keyword evidence="1" id="KW-0269">Exonuclease</keyword>
<gene>
    <name evidence="1" type="ORF">L195_g003217</name>
</gene>
<evidence type="ECO:0000313" key="2">
    <source>
        <dbReference type="Proteomes" id="UP000236291"/>
    </source>
</evidence>
<keyword evidence="1" id="KW-0378">Hydrolase</keyword>
<dbReference type="GO" id="GO:0004519">
    <property type="term" value="F:endonuclease activity"/>
    <property type="evidence" value="ECO:0007669"/>
    <property type="project" value="UniProtKB-KW"/>
</dbReference>
<proteinExistence type="predicted"/>
<dbReference type="Proteomes" id="UP000236291">
    <property type="component" value="Unassembled WGS sequence"/>
</dbReference>
<reference evidence="1 2" key="2">
    <citation type="journal article" date="2017" name="Front. Plant Sci.">
        <title>Gene Classification and Mining of Molecular Markers Useful in Red Clover (Trifolium pratense) Breeding.</title>
        <authorList>
            <person name="Istvanek J."/>
            <person name="Dluhosova J."/>
            <person name="Dluhos P."/>
            <person name="Patkova L."/>
            <person name="Nedelnik J."/>
            <person name="Repkova J."/>
        </authorList>
    </citation>
    <scope>NUCLEOTIDE SEQUENCE [LARGE SCALE GENOMIC DNA]</scope>
    <source>
        <strain evidence="2">cv. Tatra</strain>
        <tissue evidence="1">Young leaves</tissue>
    </source>
</reference>
<dbReference type="ExpressionAtlas" id="A0A2K3NUM3">
    <property type="expression patterns" value="baseline"/>
</dbReference>
<sequence>MQHNSGVHDFNLGLNGNISLGQEKIISPNVPRPPNSAIVGDDFVDGIKQNENIPETNEMEIEMVDYDVELSGGSQNCCLPFWKQYISVHKPVMMVILETRCDPEKWRRTFALLGFHGFCATDVIGYASGIATGWREEDMKVQLVDRSFQYMHLKVNYKDGKEWFYTPIYASPIEGNRKILWDAQYAYVKTLLKLDFSDHHPILVCPFGTVIRGTTRVFRFESAWHLNSSYRDMLQSSLHNEESVMNNLHKLQSTIKEWKYCTIDQVMHMMRRLKARIEGIQARILQRRYDYGLHRLERKLQCELVGILKQEALFWYQRSRAKWLADGDRNTRSTNNIVMLRHHNDQWVDDPIMLQATDALEKLAGAINDDEIKKALFDISPWKAPGPDGYPAGFYQHAWDIVGSGVITVQEGEWKAIKAGREGPIISHLMFADDFLLFGQATDARMHCKYLGVPLNGRAPKQVDFQYIITQLKSKLTAWKRKNLSLAGRCFKKLNDFNANSYGGRHLRVGSTMLREVQQVVWKRPMEDWIAVNTDGARKINSLCGCEGVVRERTGEWRGGFVEGWNTYILVEYMQEDQKSSPAGLGGEDMSCIVKRTCVPMLLHIWVVIWVGSHEVIICILASQFANLGESIIGAALQEKEGFRWLNNDLVNIINISMGSIIAVLMQQALQNFNP</sequence>
<dbReference type="AlphaFoldDB" id="A0A2K3NUM3"/>
<comment type="caution">
    <text evidence="1">The sequence shown here is derived from an EMBL/GenBank/DDBJ whole genome shotgun (WGS) entry which is preliminary data.</text>
</comment>
<organism evidence="1 2">
    <name type="scientific">Trifolium pratense</name>
    <name type="common">Red clover</name>
    <dbReference type="NCBI Taxonomy" id="57577"/>
    <lineage>
        <taxon>Eukaryota</taxon>
        <taxon>Viridiplantae</taxon>
        <taxon>Streptophyta</taxon>
        <taxon>Embryophyta</taxon>
        <taxon>Tracheophyta</taxon>
        <taxon>Spermatophyta</taxon>
        <taxon>Magnoliopsida</taxon>
        <taxon>eudicotyledons</taxon>
        <taxon>Gunneridae</taxon>
        <taxon>Pentapetalae</taxon>
        <taxon>rosids</taxon>
        <taxon>fabids</taxon>
        <taxon>Fabales</taxon>
        <taxon>Fabaceae</taxon>
        <taxon>Papilionoideae</taxon>
        <taxon>50 kb inversion clade</taxon>
        <taxon>NPAAA clade</taxon>
        <taxon>Hologalegina</taxon>
        <taxon>IRL clade</taxon>
        <taxon>Trifolieae</taxon>
        <taxon>Trifolium</taxon>
    </lineage>
</organism>
<reference evidence="1 2" key="1">
    <citation type="journal article" date="2014" name="Am. J. Bot.">
        <title>Genome assembly and annotation for red clover (Trifolium pratense; Fabaceae).</title>
        <authorList>
            <person name="Istvanek J."/>
            <person name="Jaros M."/>
            <person name="Krenek A."/>
            <person name="Repkova J."/>
        </authorList>
    </citation>
    <scope>NUCLEOTIDE SEQUENCE [LARGE SCALE GENOMIC DNA]</scope>
    <source>
        <strain evidence="2">cv. Tatra</strain>
        <tissue evidence="1">Young leaves</tissue>
    </source>
</reference>
<keyword evidence="1" id="KW-0540">Nuclease</keyword>
<dbReference type="EMBL" id="ASHM01001473">
    <property type="protein sequence ID" value="PNY06740.1"/>
    <property type="molecule type" value="Genomic_DNA"/>
</dbReference>
<keyword evidence="1" id="KW-0255">Endonuclease</keyword>
<evidence type="ECO:0000313" key="1">
    <source>
        <dbReference type="EMBL" id="PNY06740.1"/>
    </source>
</evidence>